<sequence>MSRLSLIALALLATATQAAPREGTLYKSPTCGCCAAHAVHLREQGWVIREVATQELAEIKQRYGTAVAPSCHTLLMAGYAIEGHVPAAAIERLLREKPASVRALSVPGMPAHSPGMGAYTPGSVAVLAIDHQGKTRPWGKF</sequence>
<feature type="chain" id="PRO_5046752451" evidence="1">
    <location>
        <begin position="19"/>
        <end position="141"/>
    </location>
</feature>
<name>A0ABV8MWM1_9NEIS</name>
<keyword evidence="1" id="KW-0732">Signal</keyword>
<organism evidence="2 3">
    <name type="scientific">Chitinimonas lacunae</name>
    <dbReference type="NCBI Taxonomy" id="1963018"/>
    <lineage>
        <taxon>Bacteria</taxon>
        <taxon>Pseudomonadati</taxon>
        <taxon>Pseudomonadota</taxon>
        <taxon>Betaproteobacteria</taxon>
        <taxon>Neisseriales</taxon>
        <taxon>Chitinibacteraceae</taxon>
        <taxon>Chitinimonas</taxon>
    </lineage>
</organism>
<gene>
    <name evidence="2" type="ORF">ACFOW7_18740</name>
</gene>
<reference evidence="3" key="1">
    <citation type="journal article" date="2019" name="Int. J. Syst. Evol. Microbiol.">
        <title>The Global Catalogue of Microorganisms (GCM) 10K type strain sequencing project: providing services to taxonomists for standard genome sequencing and annotation.</title>
        <authorList>
            <consortium name="The Broad Institute Genomics Platform"/>
            <consortium name="The Broad Institute Genome Sequencing Center for Infectious Disease"/>
            <person name="Wu L."/>
            <person name="Ma J."/>
        </authorList>
    </citation>
    <scope>NUCLEOTIDE SEQUENCE [LARGE SCALE GENOMIC DNA]</scope>
    <source>
        <strain evidence="3">LMG 29894</strain>
    </source>
</reference>
<accession>A0ABV8MWM1</accession>
<protein>
    <submittedName>
        <fullName evidence="2">DUF411 domain-containing protein</fullName>
    </submittedName>
</protein>
<dbReference type="RefSeq" id="WP_378167250.1">
    <property type="nucleotide sequence ID" value="NZ_JBHSBU010000001.1"/>
</dbReference>
<evidence type="ECO:0000313" key="2">
    <source>
        <dbReference type="EMBL" id="MFC4161377.1"/>
    </source>
</evidence>
<evidence type="ECO:0000313" key="3">
    <source>
        <dbReference type="Proteomes" id="UP001595791"/>
    </source>
</evidence>
<dbReference type="EMBL" id="JBHSBU010000001">
    <property type="protein sequence ID" value="MFC4161377.1"/>
    <property type="molecule type" value="Genomic_DNA"/>
</dbReference>
<comment type="caution">
    <text evidence="2">The sequence shown here is derived from an EMBL/GenBank/DDBJ whole genome shotgun (WGS) entry which is preliminary data.</text>
</comment>
<evidence type="ECO:0000256" key="1">
    <source>
        <dbReference type="SAM" id="SignalP"/>
    </source>
</evidence>
<proteinExistence type="predicted"/>
<keyword evidence="3" id="KW-1185">Reference proteome</keyword>
<feature type="signal peptide" evidence="1">
    <location>
        <begin position="1"/>
        <end position="18"/>
    </location>
</feature>
<dbReference type="InterPro" id="IPR007332">
    <property type="entry name" value="DUF411"/>
</dbReference>
<dbReference type="Proteomes" id="UP001595791">
    <property type="component" value="Unassembled WGS sequence"/>
</dbReference>
<dbReference type="Pfam" id="PF04214">
    <property type="entry name" value="DUF411"/>
    <property type="match status" value="1"/>
</dbReference>